<proteinExistence type="predicted"/>
<accession>A0ABU6R5Y7</accession>
<dbReference type="Proteomes" id="UP001341840">
    <property type="component" value="Unassembled WGS sequence"/>
</dbReference>
<dbReference type="PANTHER" id="PTHR35358">
    <property type="entry name" value="OS06G0711100 PROTEIN"/>
    <property type="match status" value="1"/>
</dbReference>
<dbReference type="PANTHER" id="PTHR35358:SF10">
    <property type="entry name" value="PLANT PHOSPHOLIPASE-LIKE PROTEIN"/>
    <property type="match status" value="1"/>
</dbReference>
<keyword evidence="1" id="KW-0175">Coiled coil</keyword>
<evidence type="ECO:0000256" key="2">
    <source>
        <dbReference type="SAM" id="MobiDB-lite"/>
    </source>
</evidence>
<feature type="region of interest" description="Disordered" evidence="2">
    <location>
        <begin position="1"/>
        <end position="37"/>
    </location>
</feature>
<feature type="compositionally biased region" description="Basic residues" evidence="2">
    <location>
        <begin position="1"/>
        <end position="12"/>
    </location>
</feature>
<evidence type="ECO:0000256" key="1">
    <source>
        <dbReference type="SAM" id="Coils"/>
    </source>
</evidence>
<feature type="compositionally biased region" description="Polar residues" evidence="2">
    <location>
        <begin position="22"/>
        <end position="33"/>
    </location>
</feature>
<dbReference type="Pfam" id="PF05278">
    <property type="entry name" value="PEARLI-4"/>
    <property type="match status" value="1"/>
</dbReference>
<evidence type="ECO:0000313" key="3">
    <source>
        <dbReference type="EMBL" id="MED6119332.1"/>
    </source>
</evidence>
<evidence type="ECO:0000313" key="4">
    <source>
        <dbReference type="Proteomes" id="UP001341840"/>
    </source>
</evidence>
<reference evidence="3 4" key="1">
    <citation type="journal article" date="2023" name="Plants (Basel)">
        <title>Bridging the Gap: Combining Genomics and Transcriptomics Approaches to Understand Stylosanthes scabra, an Orphan Legume from the Brazilian Caatinga.</title>
        <authorList>
            <person name="Ferreira-Neto J.R.C."/>
            <person name="da Silva M.D."/>
            <person name="Binneck E."/>
            <person name="de Melo N.F."/>
            <person name="da Silva R.H."/>
            <person name="de Melo A.L.T.M."/>
            <person name="Pandolfi V."/>
            <person name="Bustamante F.O."/>
            <person name="Brasileiro-Vidal A.C."/>
            <person name="Benko-Iseppon A.M."/>
        </authorList>
    </citation>
    <scope>NUCLEOTIDE SEQUENCE [LARGE SCALE GENOMIC DNA]</scope>
    <source>
        <tissue evidence="3">Leaves</tissue>
    </source>
</reference>
<dbReference type="InterPro" id="IPR007942">
    <property type="entry name" value="PLipase-like"/>
</dbReference>
<gene>
    <name evidence="3" type="ORF">PIB30_010842</name>
</gene>
<comment type="caution">
    <text evidence="3">The sequence shown here is derived from an EMBL/GenBank/DDBJ whole genome shotgun (WGS) entry which is preliminary data.</text>
</comment>
<protein>
    <submittedName>
        <fullName evidence="3">Uncharacterized protein</fullName>
    </submittedName>
</protein>
<keyword evidence="4" id="KW-1185">Reference proteome</keyword>
<organism evidence="3 4">
    <name type="scientific">Stylosanthes scabra</name>
    <dbReference type="NCBI Taxonomy" id="79078"/>
    <lineage>
        <taxon>Eukaryota</taxon>
        <taxon>Viridiplantae</taxon>
        <taxon>Streptophyta</taxon>
        <taxon>Embryophyta</taxon>
        <taxon>Tracheophyta</taxon>
        <taxon>Spermatophyta</taxon>
        <taxon>Magnoliopsida</taxon>
        <taxon>eudicotyledons</taxon>
        <taxon>Gunneridae</taxon>
        <taxon>Pentapetalae</taxon>
        <taxon>rosids</taxon>
        <taxon>fabids</taxon>
        <taxon>Fabales</taxon>
        <taxon>Fabaceae</taxon>
        <taxon>Papilionoideae</taxon>
        <taxon>50 kb inversion clade</taxon>
        <taxon>dalbergioids sensu lato</taxon>
        <taxon>Dalbergieae</taxon>
        <taxon>Pterocarpus clade</taxon>
        <taxon>Stylosanthes</taxon>
    </lineage>
</organism>
<sequence>MGRPRKKLKKRLNNNEEEAAASTMQLTSSSRNGYSPIHLNPIQVVTTEKHADPKAVSSRRASLRSAAKRIIQPCQALPCPQQSTSTYQTQNECIGTSVSPTDYVHGYKVKHKSMPILKKIIAQHGDIAKDCTLPGKMSRSMLLEMIIDIIQELQDNDLDRIEEDYLQDMIDLVKEFRSVKLEVDWLLKRLQDILEASRILKQSCMLEERGEIIGKAIQAREKDLERCQTEKRALEARIQTICEQEAACKELLVTLMDETSRIRETISSFKPKVDRFSHSLAGDLL</sequence>
<feature type="coiled-coil region" evidence="1">
    <location>
        <begin position="217"/>
        <end position="244"/>
    </location>
</feature>
<dbReference type="EMBL" id="JASCZI010030234">
    <property type="protein sequence ID" value="MED6119332.1"/>
    <property type="molecule type" value="Genomic_DNA"/>
</dbReference>
<name>A0ABU6R5Y7_9FABA</name>